<dbReference type="Proteomes" id="UP000238634">
    <property type="component" value="Unassembled WGS sequence"/>
</dbReference>
<dbReference type="STRING" id="1920490.GCA_001895925_04495"/>
<accession>A0A2T1DFQ8</accession>
<comment type="subcellular location">
    <subcellularLocation>
        <location evidence="2">Cell membrane</location>
        <topology evidence="2">Multi-pass membrane protein</topology>
    </subcellularLocation>
</comment>
<dbReference type="Pfam" id="PF14559">
    <property type="entry name" value="TPR_19"/>
    <property type="match status" value="1"/>
</dbReference>
<dbReference type="Gene3D" id="1.25.40.10">
    <property type="entry name" value="Tetratricopeptide repeat domain"/>
    <property type="match status" value="1"/>
</dbReference>
<dbReference type="EMBL" id="PVWG01000011">
    <property type="protein sequence ID" value="PSB19281.1"/>
    <property type="molecule type" value="Genomic_DNA"/>
</dbReference>
<dbReference type="GO" id="GO:0004222">
    <property type="term" value="F:metalloendopeptidase activity"/>
    <property type="evidence" value="ECO:0007669"/>
    <property type="project" value="InterPro"/>
</dbReference>
<keyword evidence="5 13" id="KW-0812">Transmembrane</keyword>
<keyword evidence="4" id="KW-0645">Protease</keyword>
<keyword evidence="8" id="KW-0862">Zinc</keyword>
<feature type="transmembrane region" description="Helical" evidence="13">
    <location>
        <begin position="609"/>
        <end position="630"/>
    </location>
</feature>
<gene>
    <name evidence="15" type="ORF">C7B65_11955</name>
</gene>
<keyword evidence="16" id="KW-1185">Reference proteome</keyword>
<dbReference type="Gene3D" id="3.30.2010.10">
    <property type="entry name" value="Metalloproteases ('zincins'), catalytic domain"/>
    <property type="match status" value="1"/>
</dbReference>
<comment type="cofactor">
    <cofactor evidence="1">
        <name>Zn(2+)</name>
        <dbReference type="ChEBI" id="CHEBI:29105"/>
    </cofactor>
</comment>
<evidence type="ECO:0000313" key="15">
    <source>
        <dbReference type="EMBL" id="PSB19281.1"/>
    </source>
</evidence>
<keyword evidence="6" id="KW-0479">Metal-binding</keyword>
<feature type="transmembrane region" description="Helical" evidence="13">
    <location>
        <begin position="204"/>
        <end position="225"/>
    </location>
</feature>
<dbReference type="RefSeq" id="WP_073071349.1">
    <property type="nucleotide sequence ID" value="NZ_MPPI01000011.1"/>
</dbReference>
<dbReference type="PANTHER" id="PTHR43221">
    <property type="entry name" value="PROTEASE HTPX"/>
    <property type="match status" value="1"/>
</dbReference>
<sequence length="786" mass="86504">MTSSPDSASGADRLEAGLAAIKQGNYSQAIQHLERYLVSQAGALEQPNSIKARMWLATVYLRSGRPKKAIAVCQQLYSSPHIKVRDWASQTLEEIEQRYPTSTGPETDADAETADLAGFVPLQSGTTGRRSVFVPPNSSATEQPSVQNSESPPPVNPPAATSVKKPVAAPNSSIWRSAGRSQRWQPLPKLNPARLQWAEMATPIALFLLIASVFVVLNAIGLLWFKFTTSILHLSSPIPSLEIPVGQILLILGVLFVASPWLLDALLKGLYNLHPLSADTLGAHSPEAYRMIQRFSQQHQMPMPRLGIVPTQAPLAFTYGSLRRFCRIVVSQGLLDQLTDNEIATIYAGELGHILHWDFSLMSWVTIVTQIPYALYWQTAKGGDWLRERSALRQRESKLIAVLLGIGADLLAIGSAISYGFYRLLRGSGLWLSKQRVTYSDRAACNLTGNPNGLIRALVKSAIATAQTIQRDTKTDYLLESFDLLTPLGCGAATSLGSFYPHISLTALLEWDLVNPDRHWLAINHSHPLMGDRLQRLTHYALHWQLEPELDIEPSESLNRNPRSFLLQCAPFFGLAAGYLVAQILWFAAQIAYRFGVQQISWLASDYNLFAGFMMIGLGLGIFLRFNAFFPELKHLESNRSPTHSLSESEPLTTSADLSWLSTLITKPDALPIDSQPIRLEGTLLGRIGIANGLGQDLLLQTPKGLIKLHYSSQIGAVGNLLPQVTRPVDLIGQAVLITGWFRRGAIPWIDMDTLRSGGRISRSGHQVWSTILAGTAILFGLFLIV</sequence>
<feature type="domain" description="Peptidase M48" evidence="14">
    <location>
        <begin position="289"/>
        <end position="540"/>
    </location>
</feature>
<dbReference type="SUPFAM" id="SSF48452">
    <property type="entry name" value="TPR-like"/>
    <property type="match status" value="1"/>
</dbReference>
<dbReference type="GO" id="GO:0046872">
    <property type="term" value="F:metal ion binding"/>
    <property type="evidence" value="ECO:0007669"/>
    <property type="project" value="UniProtKB-KW"/>
</dbReference>
<name>A0A2T1DFQ8_9CYAN</name>
<dbReference type="InterPro" id="IPR001915">
    <property type="entry name" value="Peptidase_M48"/>
</dbReference>
<dbReference type="InterPro" id="IPR050083">
    <property type="entry name" value="HtpX_protease"/>
</dbReference>
<evidence type="ECO:0000256" key="4">
    <source>
        <dbReference type="ARBA" id="ARBA00022670"/>
    </source>
</evidence>
<dbReference type="PANTHER" id="PTHR43221:SF1">
    <property type="entry name" value="PROTEASE HTPX"/>
    <property type="match status" value="1"/>
</dbReference>
<evidence type="ECO:0000256" key="10">
    <source>
        <dbReference type="ARBA" id="ARBA00023049"/>
    </source>
</evidence>
<evidence type="ECO:0000256" key="1">
    <source>
        <dbReference type="ARBA" id="ARBA00001947"/>
    </source>
</evidence>
<feature type="transmembrane region" description="Helical" evidence="13">
    <location>
        <begin position="768"/>
        <end position="785"/>
    </location>
</feature>
<reference evidence="15 16" key="2">
    <citation type="submission" date="2018-03" db="EMBL/GenBank/DDBJ databases">
        <title>The ancient ancestry and fast evolution of plastids.</title>
        <authorList>
            <person name="Moore K.R."/>
            <person name="Magnabosco C."/>
            <person name="Momper L."/>
            <person name="Gold D.A."/>
            <person name="Bosak T."/>
            <person name="Fournier G.P."/>
        </authorList>
    </citation>
    <scope>NUCLEOTIDE SEQUENCE [LARGE SCALE GENOMIC DNA]</scope>
    <source>
        <strain evidence="15 16">ULC007</strain>
    </source>
</reference>
<evidence type="ECO:0000313" key="16">
    <source>
        <dbReference type="Proteomes" id="UP000238634"/>
    </source>
</evidence>
<keyword evidence="9 13" id="KW-1133">Transmembrane helix</keyword>
<comment type="caution">
    <text evidence="15">The sequence shown here is derived from an EMBL/GenBank/DDBJ whole genome shotgun (WGS) entry which is preliminary data.</text>
</comment>
<evidence type="ECO:0000256" key="2">
    <source>
        <dbReference type="ARBA" id="ARBA00004651"/>
    </source>
</evidence>
<dbReference type="GO" id="GO:0005886">
    <property type="term" value="C:plasma membrane"/>
    <property type="evidence" value="ECO:0007669"/>
    <property type="project" value="UniProtKB-SubCell"/>
</dbReference>
<evidence type="ECO:0000256" key="12">
    <source>
        <dbReference type="SAM" id="MobiDB-lite"/>
    </source>
</evidence>
<dbReference type="GO" id="GO:0006508">
    <property type="term" value="P:proteolysis"/>
    <property type="evidence" value="ECO:0007669"/>
    <property type="project" value="UniProtKB-KW"/>
</dbReference>
<evidence type="ECO:0000256" key="11">
    <source>
        <dbReference type="ARBA" id="ARBA00023136"/>
    </source>
</evidence>
<evidence type="ECO:0000256" key="9">
    <source>
        <dbReference type="ARBA" id="ARBA00022989"/>
    </source>
</evidence>
<evidence type="ECO:0000259" key="14">
    <source>
        <dbReference type="Pfam" id="PF01435"/>
    </source>
</evidence>
<evidence type="ECO:0000256" key="5">
    <source>
        <dbReference type="ARBA" id="ARBA00022692"/>
    </source>
</evidence>
<keyword evidence="7" id="KW-0378">Hydrolase</keyword>
<proteinExistence type="predicted"/>
<evidence type="ECO:0000256" key="13">
    <source>
        <dbReference type="SAM" id="Phobius"/>
    </source>
</evidence>
<evidence type="ECO:0000256" key="3">
    <source>
        <dbReference type="ARBA" id="ARBA00022475"/>
    </source>
</evidence>
<feature type="compositionally biased region" description="Polar residues" evidence="12">
    <location>
        <begin position="136"/>
        <end position="150"/>
    </location>
</feature>
<dbReference type="Pfam" id="PF01435">
    <property type="entry name" value="Peptidase_M48"/>
    <property type="match status" value="1"/>
</dbReference>
<keyword evidence="3" id="KW-1003">Cell membrane</keyword>
<evidence type="ECO:0000256" key="8">
    <source>
        <dbReference type="ARBA" id="ARBA00022833"/>
    </source>
</evidence>
<feature type="transmembrane region" description="Helical" evidence="13">
    <location>
        <begin position="565"/>
        <end position="589"/>
    </location>
</feature>
<keyword evidence="10" id="KW-0482">Metalloprotease</keyword>
<dbReference type="OrthoDB" id="15218at2"/>
<organism evidence="15 16">
    <name type="scientific">Phormidesmis priestleyi ULC007</name>
    <dbReference type="NCBI Taxonomy" id="1920490"/>
    <lineage>
        <taxon>Bacteria</taxon>
        <taxon>Bacillati</taxon>
        <taxon>Cyanobacteriota</taxon>
        <taxon>Cyanophyceae</taxon>
        <taxon>Leptolyngbyales</taxon>
        <taxon>Leptolyngbyaceae</taxon>
        <taxon>Phormidesmis</taxon>
    </lineage>
</organism>
<dbReference type="InterPro" id="IPR011990">
    <property type="entry name" value="TPR-like_helical_dom_sf"/>
</dbReference>
<feature type="transmembrane region" description="Helical" evidence="13">
    <location>
        <begin position="245"/>
        <end position="263"/>
    </location>
</feature>
<protein>
    <recommendedName>
        <fullName evidence="14">Peptidase M48 domain-containing protein</fullName>
    </recommendedName>
</protein>
<feature type="region of interest" description="Disordered" evidence="12">
    <location>
        <begin position="120"/>
        <end position="169"/>
    </location>
</feature>
<reference evidence="15 16" key="1">
    <citation type="submission" date="2018-02" db="EMBL/GenBank/DDBJ databases">
        <authorList>
            <person name="Cohen D.B."/>
            <person name="Kent A.D."/>
        </authorList>
    </citation>
    <scope>NUCLEOTIDE SEQUENCE [LARGE SCALE GENOMIC DNA]</scope>
    <source>
        <strain evidence="15 16">ULC007</strain>
    </source>
</reference>
<dbReference type="AlphaFoldDB" id="A0A2T1DFQ8"/>
<keyword evidence="11 13" id="KW-0472">Membrane</keyword>
<feature type="transmembrane region" description="Helical" evidence="13">
    <location>
        <begin position="361"/>
        <end position="379"/>
    </location>
</feature>
<evidence type="ECO:0000256" key="6">
    <source>
        <dbReference type="ARBA" id="ARBA00022723"/>
    </source>
</evidence>
<evidence type="ECO:0000256" key="7">
    <source>
        <dbReference type="ARBA" id="ARBA00022801"/>
    </source>
</evidence>
<feature type="transmembrane region" description="Helical" evidence="13">
    <location>
        <begin position="399"/>
        <end position="422"/>
    </location>
</feature>